<dbReference type="SUPFAM" id="SSF55729">
    <property type="entry name" value="Acyl-CoA N-acyltransferases (Nat)"/>
    <property type="match status" value="1"/>
</dbReference>
<dbReference type="Proteomes" id="UP001212685">
    <property type="component" value="Unassembled WGS sequence"/>
</dbReference>
<proteinExistence type="predicted"/>
<accession>A0A0F3H5L8</accession>
<dbReference type="CDD" id="cd04301">
    <property type="entry name" value="NAT_SF"/>
    <property type="match status" value="1"/>
</dbReference>
<gene>
    <name evidence="2" type="ORF">KHX87_09320</name>
    <name evidence="3" type="ORF">PNV36_05020</name>
</gene>
<dbReference type="EMBL" id="JAQMJV010000005">
    <property type="protein sequence ID" value="MDB8619767.1"/>
    <property type="molecule type" value="Genomic_DNA"/>
</dbReference>
<dbReference type="PANTHER" id="PTHR43617">
    <property type="entry name" value="L-AMINO ACID N-ACETYLTRANSFERASE"/>
    <property type="match status" value="1"/>
</dbReference>
<dbReference type="AlphaFoldDB" id="A0A0F3H5L8"/>
<comment type="caution">
    <text evidence="2">The sequence shown here is derived from an EMBL/GenBank/DDBJ whole genome shotgun (WGS) entry which is preliminary data.</text>
</comment>
<dbReference type="InterPro" id="IPR016181">
    <property type="entry name" value="Acyl_CoA_acyltransferase"/>
</dbReference>
<protein>
    <submittedName>
        <fullName evidence="2">GNAT family N-acetyltransferase</fullName>
    </submittedName>
</protein>
<evidence type="ECO:0000313" key="2">
    <source>
        <dbReference type="EMBL" id="MBS5359280.1"/>
    </source>
</evidence>
<dbReference type="Proteomes" id="UP000709219">
    <property type="component" value="Unassembled WGS sequence"/>
</dbReference>
<dbReference type="InterPro" id="IPR050276">
    <property type="entry name" value="MshD_Acetyltransferase"/>
</dbReference>
<dbReference type="InterPro" id="IPR000182">
    <property type="entry name" value="GNAT_dom"/>
</dbReference>
<reference evidence="3" key="2">
    <citation type="submission" date="2023-01" db="EMBL/GenBank/DDBJ databases">
        <title>Human gut microbiome strain richness.</title>
        <authorList>
            <person name="Chen-Liaw A."/>
        </authorList>
    </citation>
    <scope>NUCLEOTIDE SEQUENCE</scope>
    <source>
        <strain evidence="3">1001262st2_G8_1001262B_160229</strain>
    </source>
</reference>
<dbReference type="Pfam" id="PF00583">
    <property type="entry name" value="Acetyltransf_1"/>
    <property type="match status" value="1"/>
</dbReference>
<dbReference type="GO" id="GO:0016747">
    <property type="term" value="F:acyltransferase activity, transferring groups other than amino-acyl groups"/>
    <property type="evidence" value="ECO:0007669"/>
    <property type="project" value="InterPro"/>
</dbReference>
<feature type="domain" description="N-acetyltransferase" evidence="1">
    <location>
        <begin position="1"/>
        <end position="171"/>
    </location>
</feature>
<evidence type="ECO:0000259" key="1">
    <source>
        <dbReference type="PROSITE" id="PS51186"/>
    </source>
</evidence>
<dbReference type="EMBL" id="JAGZFP010000027">
    <property type="protein sequence ID" value="MBS5359280.1"/>
    <property type="molecule type" value="Genomic_DNA"/>
</dbReference>
<evidence type="ECO:0000313" key="3">
    <source>
        <dbReference type="EMBL" id="MDB8619767.1"/>
    </source>
</evidence>
<reference evidence="2" key="1">
    <citation type="submission" date="2021-02" db="EMBL/GenBank/DDBJ databases">
        <title>Infant gut strain persistence is associated with maternal origin, phylogeny, and functional potential including surface adhesion and iron acquisition.</title>
        <authorList>
            <person name="Lou Y.C."/>
        </authorList>
    </citation>
    <scope>NUCLEOTIDE SEQUENCE</scope>
    <source>
        <strain evidence="2">L3_098_011G1_dasL3_098_011G1_concoct_7</strain>
    </source>
</reference>
<dbReference type="PANTHER" id="PTHR43617:SF33">
    <property type="entry name" value="SPORE COAT POLYSACCHARIDE BIOSYNTHESIS PROTEIN SPSD"/>
    <property type="match status" value="1"/>
</dbReference>
<dbReference type="PROSITE" id="PS51186">
    <property type="entry name" value="GNAT"/>
    <property type="match status" value="1"/>
</dbReference>
<name>A0A0F3H5L8_STRPA</name>
<organism evidence="2 4">
    <name type="scientific">Streptococcus parasanguinis</name>
    <dbReference type="NCBI Taxonomy" id="1318"/>
    <lineage>
        <taxon>Bacteria</taxon>
        <taxon>Bacillati</taxon>
        <taxon>Bacillota</taxon>
        <taxon>Bacilli</taxon>
        <taxon>Lactobacillales</taxon>
        <taxon>Streptococcaceae</taxon>
        <taxon>Streptococcus</taxon>
    </lineage>
</organism>
<dbReference type="Gene3D" id="3.40.630.30">
    <property type="match status" value="1"/>
</dbReference>
<sequence>MLVKVKAKDFHILRELEVETYGDTFGPYNSDADMEDYYQMVLSLEQIQKDLADPESETYFVLDHHQEICGFLKFNWGKAQTEPVEMDNAFEIQRIYVKKEHHGKGYGKEMFTFALKEAQKRGFDWVWLGVWERNFKAQNFYKQFGFERFSEHHFITGEAVDIDWLLRKHLKENPQA</sequence>
<dbReference type="RefSeq" id="WP_024055668.1">
    <property type="nucleotide sequence ID" value="NZ_CAXSNQ010000010.1"/>
</dbReference>
<evidence type="ECO:0000313" key="4">
    <source>
        <dbReference type="Proteomes" id="UP000709219"/>
    </source>
</evidence>